<feature type="domain" description="DNA helicase Pif1-like 2B" evidence="3">
    <location>
        <begin position="170"/>
        <end position="213"/>
    </location>
</feature>
<evidence type="ECO:0000313" key="4">
    <source>
        <dbReference type="Proteomes" id="UP000189701"/>
    </source>
</evidence>
<dbReference type="SUPFAM" id="SSF52540">
    <property type="entry name" value="P-loop containing nucleoside triphosphate hydrolases"/>
    <property type="match status" value="1"/>
</dbReference>
<dbReference type="GO" id="GO:0006310">
    <property type="term" value="P:DNA recombination"/>
    <property type="evidence" value="ECO:0007669"/>
    <property type="project" value="UniProtKB-KW"/>
</dbReference>
<dbReference type="eggNOG" id="KOG0987">
    <property type="taxonomic scope" value="Eukaryota"/>
</dbReference>
<evidence type="ECO:0000259" key="2">
    <source>
        <dbReference type="Pfam" id="PF05970"/>
    </source>
</evidence>
<dbReference type="EC" id="5.6.2.3" evidence="1"/>
<dbReference type="KEGG" id="nsy:104211260"/>
<gene>
    <name evidence="5" type="primary">LOC104211260</name>
</gene>
<dbReference type="RefSeq" id="XP_009758590.1">
    <property type="nucleotide sequence ID" value="XM_009760288.1"/>
</dbReference>
<evidence type="ECO:0000259" key="3">
    <source>
        <dbReference type="Pfam" id="PF21530"/>
    </source>
</evidence>
<dbReference type="GO" id="GO:0006281">
    <property type="term" value="P:DNA repair"/>
    <property type="evidence" value="ECO:0007669"/>
    <property type="project" value="UniProtKB-KW"/>
</dbReference>
<keyword evidence="1" id="KW-0234">DNA repair</keyword>
<dbReference type="Pfam" id="PF05970">
    <property type="entry name" value="PIF1"/>
    <property type="match status" value="1"/>
</dbReference>
<name>A0A1U7V9S4_NICSY</name>
<reference evidence="4" key="1">
    <citation type="journal article" date="2013" name="Genome Biol.">
        <title>Reference genomes and transcriptomes of Nicotiana sylvestris and Nicotiana tomentosiformis.</title>
        <authorList>
            <person name="Sierro N."/>
            <person name="Battey J.N."/>
            <person name="Ouadi S."/>
            <person name="Bovet L."/>
            <person name="Goepfert S."/>
            <person name="Bakaher N."/>
            <person name="Peitsch M.C."/>
            <person name="Ivanov N.V."/>
        </authorList>
    </citation>
    <scope>NUCLEOTIDE SEQUENCE [LARGE SCALE GENOMIC DNA]</scope>
</reference>
<keyword evidence="1" id="KW-0233">DNA recombination</keyword>
<comment type="cofactor">
    <cofactor evidence="1">
        <name>Mg(2+)</name>
        <dbReference type="ChEBI" id="CHEBI:18420"/>
    </cofactor>
</comment>
<sequence>MDIDEPFGGKVMIFGGDFRQVLPVVPKATRVETVNASLVKSYLWPKIQKNQLTRNMKARTDPAFSVFLLHIGNGEEHTIKDDMILLPEQLVIKPNGNISGEDRLITEIFPSLNENGSCAKYMTKKAILASRNEYVDQLNEMLIDKFPGESKIFHSFDSAEDDTNNYYQEEYLNTLTPNGLPPHRLILKKNAPIMLLRNIDPSNGLCNGTRMVCRGFDNNVIHA</sequence>
<protein>
    <recommendedName>
        <fullName evidence="1">ATP-dependent DNA helicase</fullName>
        <ecNumber evidence="1">5.6.2.3</ecNumber>
    </recommendedName>
</protein>
<keyword evidence="4" id="KW-1185">Reference proteome</keyword>
<keyword evidence="1" id="KW-0378">Hydrolase</keyword>
<dbReference type="GO" id="GO:0005524">
    <property type="term" value="F:ATP binding"/>
    <property type="evidence" value="ECO:0007669"/>
    <property type="project" value="UniProtKB-KW"/>
</dbReference>
<keyword evidence="1" id="KW-0547">Nucleotide-binding</keyword>
<keyword evidence="1" id="KW-0067">ATP-binding</keyword>
<reference evidence="5" key="2">
    <citation type="submission" date="2025-08" db="UniProtKB">
        <authorList>
            <consortium name="RefSeq"/>
        </authorList>
    </citation>
    <scope>IDENTIFICATION</scope>
    <source>
        <tissue evidence="5">Leaf</tissue>
    </source>
</reference>
<dbReference type="AlphaFoldDB" id="A0A1U7V9S4"/>
<keyword evidence="1" id="KW-0347">Helicase</keyword>
<accession>A0A1U7V9S4</accession>
<dbReference type="PANTHER" id="PTHR10492">
    <property type="match status" value="1"/>
</dbReference>
<dbReference type="GO" id="GO:0016887">
    <property type="term" value="F:ATP hydrolysis activity"/>
    <property type="evidence" value="ECO:0007669"/>
    <property type="project" value="RHEA"/>
</dbReference>
<dbReference type="Proteomes" id="UP000189701">
    <property type="component" value="Unplaced"/>
</dbReference>
<organism evidence="4 5">
    <name type="scientific">Nicotiana sylvestris</name>
    <name type="common">Wood tobacco</name>
    <name type="synonym">South American tobacco</name>
    <dbReference type="NCBI Taxonomy" id="4096"/>
    <lineage>
        <taxon>Eukaryota</taxon>
        <taxon>Viridiplantae</taxon>
        <taxon>Streptophyta</taxon>
        <taxon>Embryophyta</taxon>
        <taxon>Tracheophyta</taxon>
        <taxon>Spermatophyta</taxon>
        <taxon>Magnoliopsida</taxon>
        <taxon>eudicotyledons</taxon>
        <taxon>Gunneridae</taxon>
        <taxon>Pentapetalae</taxon>
        <taxon>asterids</taxon>
        <taxon>lamiids</taxon>
        <taxon>Solanales</taxon>
        <taxon>Solanaceae</taxon>
        <taxon>Nicotianoideae</taxon>
        <taxon>Nicotianeae</taxon>
        <taxon>Nicotiana</taxon>
    </lineage>
</organism>
<dbReference type="GO" id="GO:0043139">
    <property type="term" value="F:5'-3' DNA helicase activity"/>
    <property type="evidence" value="ECO:0007669"/>
    <property type="project" value="UniProtKB-EC"/>
</dbReference>
<dbReference type="Pfam" id="PF21530">
    <property type="entry name" value="Pif1_2B_dom"/>
    <property type="match status" value="1"/>
</dbReference>
<dbReference type="InterPro" id="IPR027417">
    <property type="entry name" value="P-loop_NTPase"/>
</dbReference>
<dbReference type="OrthoDB" id="1918649at2759"/>
<evidence type="ECO:0000256" key="1">
    <source>
        <dbReference type="RuleBase" id="RU363044"/>
    </source>
</evidence>
<comment type="similarity">
    <text evidence="1">Belongs to the helicase family.</text>
</comment>
<evidence type="ECO:0000313" key="5">
    <source>
        <dbReference type="RefSeq" id="XP_009758590.1"/>
    </source>
</evidence>
<keyword evidence="1" id="KW-0227">DNA damage</keyword>
<dbReference type="STRING" id="4096.A0A1U7V9S4"/>
<dbReference type="GO" id="GO:0000723">
    <property type="term" value="P:telomere maintenance"/>
    <property type="evidence" value="ECO:0007669"/>
    <property type="project" value="InterPro"/>
</dbReference>
<dbReference type="PANTHER" id="PTHR10492:SF94">
    <property type="entry name" value="ATP-DEPENDENT DNA HELICASE"/>
    <property type="match status" value="1"/>
</dbReference>
<feature type="domain" description="DNA helicase Pif1-like DEAD-box helicase" evidence="2">
    <location>
        <begin position="4"/>
        <end position="78"/>
    </location>
</feature>
<dbReference type="GeneID" id="104211260"/>
<comment type="catalytic activity">
    <reaction evidence="1">
        <text>ATP + H2O = ADP + phosphate + H(+)</text>
        <dbReference type="Rhea" id="RHEA:13065"/>
        <dbReference type="ChEBI" id="CHEBI:15377"/>
        <dbReference type="ChEBI" id="CHEBI:15378"/>
        <dbReference type="ChEBI" id="CHEBI:30616"/>
        <dbReference type="ChEBI" id="CHEBI:43474"/>
        <dbReference type="ChEBI" id="CHEBI:456216"/>
        <dbReference type="EC" id="5.6.2.3"/>
    </reaction>
</comment>
<proteinExistence type="inferred from homology"/>
<dbReference type="InterPro" id="IPR049163">
    <property type="entry name" value="Pif1-like_2B_dom"/>
</dbReference>
<dbReference type="InterPro" id="IPR010285">
    <property type="entry name" value="DNA_helicase_pif1-like_DEAD"/>
</dbReference>